<protein>
    <recommendedName>
        <fullName evidence="3">Lipoprotein</fullName>
    </recommendedName>
</protein>
<comment type="caution">
    <text evidence="1">The sequence shown here is derived from an EMBL/GenBank/DDBJ whole genome shotgun (WGS) entry which is preliminary data.</text>
</comment>
<dbReference type="AlphaFoldDB" id="A0A7V9A9Q6"/>
<evidence type="ECO:0000313" key="2">
    <source>
        <dbReference type="Proteomes" id="UP000551616"/>
    </source>
</evidence>
<evidence type="ECO:0008006" key="3">
    <source>
        <dbReference type="Google" id="ProtNLM"/>
    </source>
</evidence>
<dbReference type="RefSeq" id="WP_207399160.1">
    <property type="nucleotide sequence ID" value="NZ_JABRWO010000020.1"/>
</dbReference>
<evidence type="ECO:0000313" key="1">
    <source>
        <dbReference type="EMBL" id="MBA2117800.1"/>
    </source>
</evidence>
<gene>
    <name evidence="1" type="ORF">HOV93_50030</name>
</gene>
<sequence length="102" mass="11295">MTLRVHYHWFVLVVLVFSGCGVSGESPVRVVPPAPDAKETLQQIGSTGNLKAMKSQLYQEIDGMREAMPEKAAELMADFQKLVAEKDTARVKTMAQEMADKL</sequence>
<name>A0A7V9A9Q6_9BACT</name>
<dbReference type="EMBL" id="JABRWO010000020">
    <property type="protein sequence ID" value="MBA2117800.1"/>
    <property type="molecule type" value="Genomic_DNA"/>
</dbReference>
<proteinExistence type="predicted"/>
<accession>A0A7V9A9Q6</accession>
<reference evidence="1 2" key="1">
    <citation type="submission" date="2020-05" db="EMBL/GenBank/DDBJ databases">
        <title>Bremerella alba sp. nov., a novel planctomycete isolated from the surface of the macroalga Fucus spiralis.</title>
        <authorList>
            <person name="Godinho O."/>
            <person name="Botelho R."/>
            <person name="Albuquerque L."/>
            <person name="Wiegand S."/>
            <person name="Da Costa M.S."/>
            <person name="Lobo-Da-Cunha A."/>
            <person name="Jogler C."/>
            <person name="Lage O.M."/>
        </authorList>
    </citation>
    <scope>NUCLEOTIDE SEQUENCE [LARGE SCALE GENOMIC DNA]</scope>
    <source>
        <strain evidence="1 2">FF15</strain>
    </source>
</reference>
<organism evidence="1 2">
    <name type="scientific">Bremerella alba</name>
    <dbReference type="NCBI Taxonomy" id="980252"/>
    <lineage>
        <taxon>Bacteria</taxon>
        <taxon>Pseudomonadati</taxon>
        <taxon>Planctomycetota</taxon>
        <taxon>Planctomycetia</taxon>
        <taxon>Pirellulales</taxon>
        <taxon>Pirellulaceae</taxon>
        <taxon>Bremerella</taxon>
    </lineage>
</organism>
<dbReference type="Proteomes" id="UP000551616">
    <property type="component" value="Unassembled WGS sequence"/>
</dbReference>
<keyword evidence="2" id="KW-1185">Reference proteome</keyword>
<dbReference type="PROSITE" id="PS51257">
    <property type="entry name" value="PROKAR_LIPOPROTEIN"/>
    <property type="match status" value="1"/>
</dbReference>